<organism evidence="1">
    <name type="scientific">Enterobacter cloacae</name>
    <dbReference type="NCBI Taxonomy" id="550"/>
    <lineage>
        <taxon>Bacteria</taxon>
        <taxon>Pseudomonadati</taxon>
        <taxon>Pseudomonadota</taxon>
        <taxon>Gammaproteobacteria</taxon>
        <taxon>Enterobacterales</taxon>
        <taxon>Enterobacteriaceae</taxon>
        <taxon>Enterobacter</taxon>
        <taxon>Enterobacter cloacae complex</taxon>
    </lineage>
</organism>
<dbReference type="EMBL" id="MF344583">
    <property type="protein sequence ID" value="AVE24709.1"/>
    <property type="molecule type" value="Genomic_DNA"/>
</dbReference>
<evidence type="ECO:0000313" key="1">
    <source>
        <dbReference type="EMBL" id="AVE24709.1"/>
    </source>
</evidence>
<name>A0A2L1KQE4_ENTCL</name>
<proteinExistence type="predicted"/>
<dbReference type="AlphaFoldDB" id="A0A2L1KQE4"/>
<reference evidence="1" key="1">
    <citation type="submission" date="2017-06" db="EMBL/GenBank/DDBJ databases">
        <title>Complete sequence of pN1863-HI2.</title>
        <authorList>
            <person name="Jiang X."/>
            <person name="Feng J."/>
            <person name="Zeng L."/>
            <person name="Zhang D."/>
            <person name="Zhan Z."/>
            <person name="Zhao Y."/>
            <person name="Luo W."/>
            <person name="Zhou D."/>
        </authorList>
    </citation>
    <scope>NUCLEOTIDE SEQUENCE</scope>
    <source>
        <strain evidence="1">N1863</strain>
        <plasmid evidence="1">pN1863-HI2</plasmid>
    </source>
</reference>
<geneLocation type="plasmid" evidence="1">
    <name>pN1863-HI2</name>
</geneLocation>
<sequence>MIEGAQADRWKITPGSKYRKTVLKDGDDILTVRNRLDVESVCKRNDLFDEC</sequence>
<accession>A0A2L1KQE4</accession>
<keyword evidence="1" id="KW-0614">Plasmid</keyword>
<protein>
    <submittedName>
        <fullName evidence="1">Uncharacterized protein</fullName>
    </submittedName>
</protein>